<evidence type="ECO:0000313" key="5">
    <source>
        <dbReference type="EMBL" id="MBB4004236.1"/>
    </source>
</evidence>
<proteinExistence type="predicted"/>
<dbReference type="AlphaFoldDB" id="A0A7W6HFE7"/>
<keyword evidence="6" id="KW-1185">Reference proteome</keyword>
<accession>A0A7W6HFE7</accession>
<organism evidence="5 6">
    <name type="scientific">Aurantimonas endophytica</name>
    <dbReference type="NCBI Taxonomy" id="1522175"/>
    <lineage>
        <taxon>Bacteria</taxon>
        <taxon>Pseudomonadati</taxon>
        <taxon>Pseudomonadota</taxon>
        <taxon>Alphaproteobacteria</taxon>
        <taxon>Hyphomicrobiales</taxon>
        <taxon>Aurantimonadaceae</taxon>
        <taxon>Aurantimonas</taxon>
    </lineage>
</organism>
<dbReference type="EMBL" id="JACIEM010000004">
    <property type="protein sequence ID" value="MBB4004236.1"/>
    <property type="molecule type" value="Genomic_DNA"/>
</dbReference>
<reference evidence="5 6" key="1">
    <citation type="submission" date="2020-08" db="EMBL/GenBank/DDBJ databases">
        <title>Genomic Encyclopedia of Type Strains, Phase IV (KMG-IV): sequencing the most valuable type-strain genomes for metagenomic binning, comparative biology and taxonomic classification.</title>
        <authorList>
            <person name="Goeker M."/>
        </authorList>
    </citation>
    <scope>NUCLEOTIDE SEQUENCE [LARGE SCALE GENOMIC DNA]</scope>
    <source>
        <strain evidence="5 6">DSM 103570</strain>
    </source>
</reference>
<dbReference type="InterPro" id="IPR018060">
    <property type="entry name" value="HTH_AraC"/>
</dbReference>
<dbReference type="InterPro" id="IPR009057">
    <property type="entry name" value="Homeodomain-like_sf"/>
</dbReference>
<evidence type="ECO:0000256" key="2">
    <source>
        <dbReference type="ARBA" id="ARBA00023125"/>
    </source>
</evidence>
<name>A0A7W6HFE7_9HYPH</name>
<sequence>MSDIIALLAPRAALSKPITGKGIWGIRCAAYRQPGFAIVLEGQCWLGLEGDAPLQLRAGDFMLLPHTPAFTLSSEPGIACTDVVPSAIAVHHGSGDGPPDFRMFGGAFEIDAVNASLLVDLLPRMIHVRARDERAGRLARIVDLVRDECEADRPGRDMLLRRLLEAMLVECLRQSGMVGAAEQAGLLAGMRDPALSRVLRAIHSDVRHDWTLAELSKLAGTSRTVLSARFQQVLKCAPIEYLGRWRMTLAKDALIRRGGPLERLAEEIGYQSASAFSTAFRKREGIAPGAFAKRYRDGVTAPGAGS</sequence>
<evidence type="ECO:0000256" key="3">
    <source>
        <dbReference type="ARBA" id="ARBA00023163"/>
    </source>
</evidence>
<dbReference type="InterPro" id="IPR032783">
    <property type="entry name" value="AraC_lig"/>
</dbReference>
<evidence type="ECO:0000313" key="6">
    <source>
        <dbReference type="Proteomes" id="UP000588647"/>
    </source>
</evidence>
<dbReference type="SUPFAM" id="SSF46689">
    <property type="entry name" value="Homeodomain-like"/>
    <property type="match status" value="2"/>
</dbReference>
<keyword evidence="1" id="KW-0805">Transcription regulation</keyword>
<dbReference type="Gene3D" id="1.10.10.60">
    <property type="entry name" value="Homeodomain-like"/>
    <property type="match status" value="2"/>
</dbReference>
<evidence type="ECO:0000256" key="1">
    <source>
        <dbReference type="ARBA" id="ARBA00023015"/>
    </source>
</evidence>
<dbReference type="PROSITE" id="PS01124">
    <property type="entry name" value="HTH_ARAC_FAMILY_2"/>
    <property type="match status" value="1"/>
</dbReference>
<gene>
    <name evidence="5" type="ORF">GGR03_003324</name>
</gene>
<comment type="caution">
    <text evidence="5">The sequence shown here is derived from an EMBL/GenBank/DDBJ whole genome shotgun (WGS) entry which is preliminary data.</text>
</comment>
<keyword evidence="3" id="KW-0804">Transcription</keyword>
<dbReference type="RefSeq" id="WP_246368099.1">
    <property type="nucleotide sequence ID" value="NZ_JAAAMM010000004.1"/>
</dbReference>
<dbReference type="GO" id="GO:0003700">
    <property type="term" value="F:DNA-binding transcription factor activity"/>
    <property type="evidence" value="ECO:0007669"/>
    <property type="project" value="InterPro"/>
</dbReference>
<dbReference type="PANTHER" id="PTHR46796:SF13">
    <property type="entry name" value="HTH-TYPE TRANSCRIPTIONAL ACTIVATOR RHAS"/>
    <property type="match status" value="1"/>
</dbReference>
<keyword evidence="2 5" id="KW-0238">DNA-binding</keyword>
<dbReference type="PROSITE" id="PS00041">
    <property type="entry name" value="HTH_ARAC_FAMILY_1"/>
    <property type="match status" value="1"/>
</dbReference>
<dbReference type="Proteomes" id="UP000588647">
    <property type="component" value="Unassembled WGS sequence"/>
</dbReference>
<dbReference type="InterPro" id="IPR018062">
    <property type="entry name" value="HTH_AraC-typ_CS"/>
</dbReference>
<feature type="domain" description="HTH araC/xylS-type" evidence="4">
    <location>
        <begin position="196"/>
        <end position="294"/>
    </location>
</feature>
<dbReference type="Pfam" id="PF12833">
    <property type="entry name" value="HTH_18"/>
    <property type="match status" value="1"/>
</dbReference>
<dbReference type="Pfam" id="PF12852">
    <property type="entry name" value="Cupin_6"/>
    <property type="match status" value="1"/>
</dbReference>
<dbReference type="PANTHER" id="PTHR46796">
    <property type="entry name" value="HTH-TYPE TRANSCRIPTIONAL ACTIVATOR RHAS-RELATED"/>
    <property type="match status" value="1"/>
</dbReference>
<dbReference type="SMART" id="SM00342">
    <property type="entry name" value="HTH_ARAC"/>
    <property type="match status" value="1"/>
</dbReference>
<protein>
    <submittedName>
        <fullName evidence="5">AraC-like DNA-binding protein</fullName>
    </submittedName>
</protein>
<dbReference type="GO" id="GO:0043565">
    <property type="term" value="F:sequence-specific DNA binding"/>
    <property type="evidence" value="ECO:0007669"/>
    <property type="project" value="InterPro"/>
</dbReference>
<dbReference type="InterPro" id="IPR050204">
    <property type="entry name" value="AraC_XylS_family_regulators"/>
</dbReference>
<evidence type="ECO:0000259" key="4">
    <source>
        <dbReference type="PROSITE" id="PS01124"/>
    </source>
</evidence>